<comment type="similarity">
    <text evidence="1">Belongs to the WD repeat EIPR1 family.</text>
</comment>
<dbReference type="STRING" id="61395.A0A1Y1VXQ4"/>
<dbReference type="InterPro" id="IPR036322">
    <property type="entry name" value="WD40_repeat_dom_sf"/>
</dbReference>
<proteinExistence type="inferred from homology"/>
<evidence type="ECO:0000313" key="3">
    <source>
        <dbReference type="Proteomes" id="UP000193922"/>
    </source>
</evidence>
<dbReference type="SUPFAM" id="SSF50978">
    <property type="entry name" value="WD40 repeat-like"/>
    <property type="match status" value="1"/>
</dbReference>
<dbReference type="PANTHER" id="PTHR14205:SF15">
    <property type="entry name" value="EARP AND GARP COMPLEX-INTERACTING PROTEIN 1"/>
    <property type="match status" value="1"/>
</dbReference>
<protein>
    <submittedName>
        <fullName evidence="2">WD40 repeat-like protein</fullName>
    </submittedName>
</protein>
<organism evidence="2 3">
    <name type="scientific">Linderina pennispora</name>
    <dbReference type="NCBI Taxonomy" id="61395"/>
    <lineage>
        <taxon>Eukaryota</taxon>
        <taxon>Fungi</taxon>
        <taxon>Fungi incertae sedis</taxon>
        <taxon>Zoopagomycota</taxon>
        <taxon>Kickxellomycotina</taxon>
        <taxon>Kickxellomycetes</taxon>
        <taxon>Kickxellales</taxon>
        <taxon>Kickxellaceae</taxon>
        <taxon>Linderina</taxon>
    </lineage>
</organism>
<evidence type="ECO:0000256" key="1">
    <source>
        <dbReference type="ARBA" id="ARBA00005672"/>
    </source>
</evidence>
<name>A0A1Y1VXQ4_9FUNG</name>
<dbReference type="InterPro" id="IPR001680">
    <property type="entry name" value="WD40_rpt"/>
</dbReference>
<dbReference type="Gene3D" id="2.130.10.10">
    <property type="entry name" value="YVTN repeat-like/Quinoprotein amine dehydrogenase"/>
    <property type="match status" value="2"/>
</dbReference>
<dbReference type="AlphaFoldDB" id="A0A1Y1VXQ4"/>
<reference evidence="2 3" key="1">
    <citation type="submission" date="2016-07" db="EMBL/GenBank/DDBJ databases">
        <title>Pervasive Adenine N6-methylation of Active Genes in Fungi.</title>
        <authorList>
            <consortium name="DOE Joint Genome Institute"/>
            <person name="Mondo S.J."/>
            <person name="Dannebaum R.O."/>
            <person name="Kuo R.C."/>
            <person name="Labutti K."/>
            <person name="Haridas S."/>
            <person name="Kuo A."/>
            <person name="Salamov A."/>
            <person name="Ahrendt S.R."/>
            <person name="Lipzen A."/>
            <person name="Sullivan W."/>
            <person name="Andreopoulos W.B."/>
            <person name="Clum A."/>
            <person name="Lindquist E."/>
            <person name="Daum C."/>
            <person name="Ramamoorthy G.K."/>
            <person name="Gryganskyi A."/>
            <person name="Culley D."/>
            <person name="Magnuson J.K."/>
            <person name="James T.Y."/>
            <person name="O'Malley M.A."/>
            <person name="Stajich J.E."/>
            <person name="Spatafora J.W."/>
            <person name="Visel A."/>
            <person name="Grigoriev I.V."/>
        </authorList>
    </citation>
    <scope>NUCLEOTIDE SEQUENCE [LARGE SCALE GENOMIC DNA]</scope>
    <source>
        <strain evidence="2 3">ATCC 12442</strain>
    </source>
</reference>
<dbReference type="OrthoDB" id="361494at2759"/>
<sequence length="1042" mass="113569">MTNSIYDATTASSRLSIGSTASGSRRHSLLSTDEPTYDNYDYANAWSTHGDKLSRWRTAYIASETGDVDGVQSTSLALPDESRFTTCLAMSEDQPLLAVGSGSYETNMFFVQSLDDQLDVKASFASKFPIYSLAFQANLLMAGTERNTSVLYSVDRSRLLGYPSEDGSDNSEKPLVKCVGTYKNKAAKSIDIAAPGNHIPTRRVNCVEFSPAFSQGGSGQSWPPASVNSTSAMFFSCLGGVVNVWDATRNQHALRVEKVSNQPLSCAQWNMHSPANIVAAAGVDGVVNVLDFRRRGKSVVWRTSTNDMAPLGAAGWAVNDVKWSPFVPYWLASADESGQVSIWDLRFAASGGSPIATVRHPTSYGSIKSVGWSPTHVDLLSSGTGDRTWWLHSLRVEDSGDVGGKEQSVHGTVVADKRAADDIGAVISVQAKGSTYYTLSSCGDLYSHRITPAALHGGAVHRIDGDQFRRTEGAVYARDLKEAAGSVLGLIEKLKEETDRAAASTAGDGQPVAEADGSVGAGEHPIMKYSDSIRSLCDLFKAKPKLTNESWKIAPLSSNAEQSSVEQDNPKAVASFIDDLSLLGYGLPPGYPLEATVLRDQVVWQALERLNMSNLRIKLSDMLATADEEQAQDPNAVPKNADGQPIWKAIMEREKQLIQYLKSEPSLFDPRLLRRVVKLILPHDCIAGLNLGLGICQAYLDMQRPCAPLDGLVHVLLFPTVFDADSGGSASDADGSMVTRSVVAPDVQIVRDRISECLFACPQVVFEMIRLEIKIQETVLKGGEQTAVAEAIVSIVKEHAKTACRLLNESANQRQIQIHPSYPATTTLSASAVRMYLNSLVPMRAYDEYLINTQWWRVMPARVSSEEGHTIGSDSGWLSSYPLARTLNKQTATLVVPRFRRQIDVVLSTVQKEPLSLEPRLYRDTLVKVARMNLLMRHEHALDFEVNGQVVTTGIPTELLATAFRDIGSAFLMLLEALTRHTSHRDSFRRAANEAMPLRDSLAGLVKSESESGDATKRVELVAIAKFLRQLEQYAVSNGVPQ</sequence>
<comment type="caution">
    <text evidence="2">The sequence shown here is derived from an EMBL/GenBank/DDBJ whole genome shotgun (WGS) entry which is preliminary data.</text>
</comment>
<accession>A0A1Y1VXQ4</accession>
<dbReference type="PANTHER" id="PTHR14205">
    <property type="entry name" value="WD-REPEAT PROTEIN"/>
    <property type="match status" value="1"/>
</dbReference>
<evidence type="ECO:0000313" key="2">
    <source>
        <dbReference type="EMBL" id="ORX66061.1"/>
    </source>
</evidence>
<dbReference type="Proteomes" id="UP000193922">
    <property type="component" value="Unassembled WGS sequence"/>
</dbReference>
<dbReference type="RefSeq" id="XP_040740112.1">
    <property type="nucleotide sequence ID" value="XM_040890680.1"/>
</dbReference>
<dbReference type="EMBL" id="MCFD01000018">
    <property type="protein sequence ID" value="ORX66061.1"/>
    <property type="molecule type" value="Genomic_DNA"/>
</dbReference>
<gene>
    <name evidence="2" type="ORF">DL89DRAFT_295757</name>
</gene>
<dbReference type="SMART" id="SM00320">
    <property type="entry name" value="WD40"/>
    <property type="match status" value="4"/>
</dbReference>
<dbReference type="InterPro" id="IPR015943">
    <property type="entry name" value="WD40/YVTN_repeat-like_dom_sf"/>
</dbReference>
<keyword evidence="3" id="KW-1185">Reference proteome</keyword>
<dbReference type="GO" id="GO:0016567">
    <property type="term" value="P:protein ubiquitination"/>
    <property type="evidence" value="ECO:0007669"/>
    <property type="project" value="TreeGrafter"/>
</dbReference>
<dbReference type="GeneID" id="63807328"/>
<dbReference type="InterPro" id="IPR040323">
    <property type="entry name" value="EIPR1"/>
</dbReference>